<dbReference type="EMBL" id="MDEO01000036">
    <property type="protein sequence ID" value="OCX13190.1"/>
    <property type="molecule type" value="Genomic_DNA"/>
</dbReference>
<dbReference type="Pfam" id="PF01124">
    <property type="entry name" value="MAPEG"/>
    <property type="match status" value="1"/>
</dbReference>
<dbReference type="OrthoDB" id="7743618at2"/>
<dbReference type="Gene3D" id="1.20.120.550">
    <property type="entry name" value="Membrane associated eicosanoid/glutathione metabolism-like domain"/>
    <property type="match status" value="1"/>
</dbReference>
<evidence type="ECO:0000313" key="5">
    <source>
        <dbReference type="EMBL" id="OCX13190.1"/>
    </source>
</evidence>
<organism evidence="5 6">
    <name type="scientific">Mesorhizobium hungaricum</name>
    <dbReference type="NCBI Taxonomy" id="1566387"/>
    <lineage>
        <taxon>Bacteria</taxon>
        <taxon>Pseudomonadati</taxon>
        <taxon>Pseudomonadota</taxon>
        <taxon>Alphaproteobacteria</taxon>
        <taxon>Hyphomicrobiales</taxon>
        <taxon>Phyllobacteriaceae</taxon>
        <taxon>Mesorhizobium</taxon>
    </lineage>
</organism>
<keyword evidence="2" id="KW-0812">Transmembrane</keyword>
<dbReference type="PANTHER" id="PTHR35371">
    <property type="entry name" value="INNER MEMBRANE PROTEIN"/>
    <property type="match status" value="1"/>
</dbReference>
<dbReference type="STRING" id="1566387.QV13_27085"/>
<keyword evidence="4" id="KW-0472">Membrane</keyword>
<dbReference type="SUPFAM" id="SSF161084">
    <property type="entry name" value="MAPEG domain-like"/>
    <property type="match status" value="1"/>
</dbReference>
<gene>
    <name evidence="5" type="ORF">QV13_27085</name>
</gene>
<name>A0A1C2DEN0_9HYPH</name>
<dbReference type="RefSeq" id="WP_024923180.1">
    <property type="nucleotide sequence ID" value="NZ_MDEO01000036.1"/>
</dbReference>
<evidence type="ECO:0008006" key="7">
    <source>
        <dbReference type="Google" id="ProtNLM"/>
    </source>
</evidence>
<evidence type="ECO:0000256" key="4">
    <source>
        <dbReference type="ARBA" id="ARBA00023136"/>
    </source>
</evidence>
<evidence type="ECO:0000256" key="1">
    <source>
        <dbReference type="ARBA" id="ARBA00004370"/>
    </source>
</evidence>
<evidence type="ECO:0000256" key="2">
    <source>
        <dbReference type="ARBA" id="ARBA00022692"/>
    </source>
</evidence>
<proteinExistence type="predicted"/>
<dbReference type="Proteomes" id="UP000094412">
    <property type="component" value="Unassembled WGS sequence"/>
</dbReference>
<reference evidence="5 6" key="1">
    <citation type="submission" date="2016-08" db="EMBL/GenBank/DDBJ databases">
        <title>Whole genome sequence of Mesorhizobium sp. strain UASWS1009 isolated from industrial sewage.</title>
        <authorList>
            <person name="Crovadore J."/>
            <person name="Calmin G."/>
            <person name="Chablais R."/>
            <person name="Cochard B."/>
            <person name="Lefort F."/>
        </authorList>
    </citation>
    <scope>NUCLEOTIDE SEQUENCE [LARGE SCALE GENOMIC DNA]</scope>
    <source>
        <strain evidence="5 6">UASWS1009</strain>
    </source>
</reference>
<dbReference type="InterPro" id="IPR001129">
    <property type="entry name" value="Membr-assoc_MAPEG"/>
</dbReference>
<accession>A0A1C2DEN0</accession>
<dbReference type="GO" id="GO:0016020">
    <property type="term" value="C:membrane"/>
    <property type="evidence" value="ECO:0007669"/>
    <property type="project" value="UniProtKB-SubCell"/>
</dbReference>
<evidence type="ECO:0000313" key="6">
    <source>
        <dbReference type="Proteomes" id="UP000094412"/>
    </source>
</evidence>
<keyword evidence="6" id="KW-1185">Reference proteome</keyword>
<comment type="subcellular location">
    <subcellularLocation>
        <location evidence="1">Membrane</location>
    </subcellularLocation>
</comment>
<dbReference type="InterPro" id="IPR023352">
    <property type="entry name" value="MAPEG-like_dom_sf"/>
</dbReference>
<keyword evidence="3" id="KW-1133">Transmembrane helix</keyword>
<comment type="caution">
    <text evidence="5">The sequence shown here is derived from an EMBL/GenBank/DDBJ whole genome shotgun (WGS) entry which is preliminary data.</text>
</comment>
<dbReference type="PANTHER" id="PTHR35371:SF1">
    <property type="entry name" value="BLR7753 PROTEIN"/>
    <property type="match status" value="1"/>
</dbReference>
<dbReference type="AlphaFoldDB" id="A0A1C2DEN0"/>
<sequence length="134" mass="14161">MEAVAASTEVWVLGWSAALLLVQVIAQASTIGDLGPKYLFSARDENRVSKNVLAGRLLRALRNLLETYPAFIALVLALALTGKTGGIAATGAVVWIVARVLYLIAYAAGIPVVRTVIWTASIVGLAMMLVRLLG</sequence>
<evidence type="ECO:0000256" key="3">
    <source>
        <dbReference type="ARBA" id="ARBA00022989"/>
    </source>
</evidence>
<protein>
    <recommendedName>
        <fullName evidence="7">MAPEG family protein</fullName>
    </recommendedName>
</protein>